<reference evidence="2 3" key="1">
    <citation type="submission" date="2018-06" db="EMBL/GenBank/DDBJ databases">
        <authorList>
            <consortium name="Pathogen Informatics"/>
            <person name="Doyle S."/>
        </authorList>
    </citation>
    <scope>NUCLEOTIDE SEQUENCE [LARGE SCALE GENOMIC DNA]</scope>
    <source>
        <strain evidence="2 3">NCTC11872</strain>
    </source>
</reference>
<evidence type="ECO:0000256" key="1">
    <source>
        <dbReference type="SAM" id="Phobius"/>
    </source>
</evidence>
<dbReference type="Proteomes" id="UP000249936">
    <property type="component" value="Unassembled WGS sequence"/>
</dbReference>
<name>A0A2X1PI46_HAEIF</name>
<feature type="transmembrane region" description="Helical" evidence="1">
    <location>
        <begin position="39"/>
        <end position="57"/>
    </location>
</feature>
<dbReference type="AlphaFoldDB" id="A0A2X1PI46"/>
<accession>A0A2X1PI46</accession>
<evidence type="ECO:0000313" key="3">
    <source>
        <dbReference type="Proteomes" id="UP000249936"/>
    </source>
</evidence>
<gene>
    <name evidence="2" type="ORF">NCTC11872_00848</name>
</gene>
<organism evidence="2 3">
    <name type="scientific">Haemophilus influenzae</name>
    <dbReference type="NCBI Taxonomy" id="727"/>
    <lineage>
        <taxon>Bacteria</taxon>
        <taxon>Pseudomonadati</taxon>
        <taxon>Pseudomonadota</taxon>
        <taxon>Gammaproteobacteria</taxon>
        <taxon>Pasteurellales</taxon>
        <taxon>Pasteurellaceae</taxon>
        <taxon>Haemophilus</taxon>
    </lineage>
</organism>
<dbReference type="EMBL" id="UASK01000004">
    <property type="protein sequence ID" value="SPX41251.1"/>
    <property type="molecule type" value="Genomic_DNA"/>
</dbReference>
<evidence type="ECO:0000313" key="2">
    <source>
        <dbReference type="EMBL" id="SPX41251.1"/>
    </source>
</evidence>
<keyword evidence="1" id="KW-1133">Transmembrane helix</keyword>
<proteinExistence type="predicted"/>
<keyword evidence="1" id="KW-0472">Membrane</keyword>
<protein>
    <submittedName>
        <fullName evidence="2">Potassium efflux protein KefA</fullName>
    </submittedName>
</protein>
<sequence length="63" mass="7364">MKSNNPINLDWVKMLPRALIEQFNGMLKKLGFPTNYDNLPYLLMYFLGLFIVGGAIFKFKKSY</sequence>
<keyword evidence="1" id="KW-0812">Transmembrane</keyword>